<feature type="compositionally biased region" description="Pro residues" evidence="4">
    <location>
        <begin position="996"/>
        <end position="1005"/>
    </location>
</feature>
<feature type="compositionally biased region" description="Polar residues" evidence="4">
    <location>
        <begin position="51"/>
        <end position="60"/>
    </location>
</feature>
<feature type="compositionally biased region" description="Polar residues" evidence="4">
    <location>
        <begin position="185"/>
        <end position="198"/>
    </location>
</feature>
<feature type="compositionally biased region" description="Basic and acidic residues" evidence="4">
    <location>
        <begin position="548"/>
        <end position="564"/>
    </location>
</feature>
<evidence type="ECO:0000256" key="3">
    <source>
        <dbReference type="ARBA" id="ARBA00022843"/>
    </source>
</evidence>
<dbReference type="PANTHER" id="PTHR45736:SF1">
    <property type="entry name" value="WITHOUT CHILDREN, ISOFORM B"/>
    <property type="match status" value="1"/>
</dbReference>
<keyword evidence="3" id="KW-0832">Ubl conjugation</keyword>
<evidence type="ECO:0000256" key="4">
    <source>
        <dbReference type="SAM" id="MobiDB-lite"/>
    </source>
</evidence>
<reference evidence="7" key="1">
    <citation type="submission" date="2025-08" db="UniProtKB">
        <authorList>
            <consortium name="RefSeq"/>
        </authorList>
    </citation>
    <scope>IDENTIFICATION</scope>
    <source>
        <tissue evidence="7">Total insect</tissue>
    </source>
</reference>
<feature type="compositionally biased region" description="Acidic residues" evidence="4">
    <location>
        <begin position="1161"/>
        <end position="1176"/>
    </location>
</feature>
<dbReference type="CTD" id="47249"/>
<feature type="compositionally biased region" description="Basic and acidic residues" evidence="4">
    <location>
        <begin position="199"/>
        <end position="215"/>
    </location>
</feature>
<feature type="compositionally biased region" description="Low complexity" evidence="4">
    <location>
        <begin position="509"/>
        <end position="532"/>
    </location>
</feature>
<feature type="domain" description="TRASH" evidence="5">
    <location>
        <begin position="812"/>
        <end position="847"/>
    </location>
</feature>
<dbReference type="SMART" id="SM00746">
    <property type="entry name" value="TRASH"/>
    <property type="match status" value="6"/>
</dbReference>
<feature type="compositionally biased region" description="Polar residues" evidence="4">
    <location>
        <begin position="440"/>
        <end position="452"/>
    </location>
</feature>
<feature type="domain" description="TRASH" evidence="5">
    <location>
        <begin position="624"/>
        <end position="659"/>
    </location>
</feature>
<feature type="domain" description="TRASH" evidence="5">
    <location>
        <begin position="899"/>
        <end position="937"/>
    </location>
</feature>
<feature type="compositionally biased region" description="Polar residues" evidence="4">
    <location>
        <begin position="9"/>
        <end position="19"/>
    </location>
</feature>
<dbReference type="Pfam" id="PF12012">
    <property type="entry name" value="DUF3504"/>
    <property type="match status" value="1"/>
</dbReference>
<dbReference type="KEGG" id="tpal:117652502"/>
<protein>
    <submittedName>
        <fullName evidence="7">Zinc finger MYM-type protein 3</fullName>
    </submittedName>
</protein>
<organism evidence="7">
    <name type="scientific">Thrips palmi</name>
    <name type="common">Melon thrips</name>
    <dbReference type="NCBI Taxonomy" id="161013"/>
    <lineage>
        <taxon>Eukaryota</taxon>
        <taxon>Metazoa</taxon>
        <taxon>Ecdysozoa</taxon>
        <taxon>Arthropoda</taxon>
        <taxon>Hexapoda</taxon>
        <taxon>Insecta</taxon>
        <taxon>Pterygota</taxon>
        <taxon>Neoptera</taxon>
        <taxon>Paraneoptera</taxon>
        <taxon>Thysanoptera</taxon>
        <taxon>Terebrantia</taxon>
        <taxon>Thripoidea</taxon>
        <taxon>Thripidae</taxon>
        <taxon>Thrips</taxon>
    </lineage>
</organism>
<keyword evidence="1" id="KW-1017">Isopeptide bond</keyword>
<name>A0A6P9ABI7_THRPL</name>
<feature type="region of interest" description="Disordered" evidence="4">
    <location>
        <begin position="988"/>
        <end position="1014"/>
    </location>
</feature>
<feature type="compositionally biased region" description="Basic and acidic residues" evidence="4">
    <location>
        <begin position="172"/>
        <end position="184"/>
    </location>
</feature>
<feature type="compositionally biased region" description="Polar residues" evidence="4">
    <location>
        <begin position="364"/>
        <end position="379"/>
    </location>
</feature>
<feature type="compositionally biased region" description="Polar residues" evidence="4">
    <location>
        <begin position="239"/>
        <end position="280"/>
    </location>
</feature>
<accession>A0A6P9ABI7</accession>
<keyword evidence="6" id="KW-1185">Reference proteome</keyword>
<sequence>MEGEEKSQADGTSSPSDTDTATRDPSLLPPTATAVSCTSSPKSVDGPAPSVESSKPTAISTDDPKSECDKNESNSEKLNKCPKTSETDASLTDVVVVSEGAGNKKDQESLAESLSECSDNPKTDSETDMIPQTVNPPMNEAQDNAPCPDSDKNSPEKGETSSQTHAAQLIKENSKEDKEPRDTSDGPTPETQPSNCSDKMSESISDKNEINDEVAKSALQGADLESHDEADVESHEEGQSQTADMSVIQSEKTNSSKSQSGETSEIVTVDESSNLSSETVPSMAHADLDQVNVEESMDTTPPCEDSDPFSCSKDIDKHEDASMEVDPEPNSVSAPALPQKDVLEESSISDTATKSSSDKPTTEVEANNAGTIEVNTENLTENEDQRSTGECDDLMDVDKNNTKTSEAHTENFTGIEEQKSAERCDDAMDVDDSSLRSKGTDPTVSDEVNNDPSVLREDIEDTEDNSNDVQTHSGKDNASPEPDQTIIGDKMGEEECISDTISKGVSVNAETSQTSEETSSEELISSLASQQEMPESQSDSSTAAQKDSSTEKSSHDQGDSKLDVPENTETGAANKHKVGIHLVSTSSLVSRKDDVDKDTENDVLESAKASDANDPSEDSPDENCAECGKMSKCKYKIRKEMGHVYLCEDDCYTKYRKANDSPRPKVLRARKLDQGYEHKCGHCSKNVDMKLEKTLTWETMDFCNEECLEKCQRTHGSNCANCKAYVQAASLGKYCVRFGYDMKQFCSAPCLEDFKKGLKVCSYCQKDISRGEGFLAPVGDKGAFKDFCVQDCMEKYEQMSNNTVPPEVTQECAVCNEVKAVKVQVLLDSKWHKLCSDPCFAAFKFVNDIVADKCDMCKKYYDRDRSENFSVFYDEAPHSFCCKTCMNVYILAKRKIVPCSWCKVKKYNFDMIKRVSGGQNVLMMCSLHCLELYQASPNTAAATSKQALPRKITVKRGGLVAATNIDKDKNTSRSMPVISSVTSLAPSVGQLQPASSDPPAPPTPVAPILSSVAKKSAPSSDTVKTVFKQQFILRPPPHPEMSNCAVQVKPMSVTKSVSCQPEVCEVATQTDDSSHQPVLIPVPVPIYIPMPMHMYTIPYPVPVPIPLPIPVPFFIPTTKNSAKGILQEIKRIQENVPSDPFEAELLMMAEMVAGEKKGENTETESEDGANDADDTNANDAGNASEPDYSPEHQDAIGDDVLQMALKMASDFDEPAPGFVGTVAPTSVSQSKPSQAVDTKDESEGEDIEVERITRSGKKAVKRSSSRSSSVSSKRMRLPSASDQQVQPVHDSKAFIKGESVEKPDANMCLKFSLGVNAWKNWVIQKNAELEKSPSKKAKVFKTELLQLTSDELNYSLCLFVCEAQDPNSRPYPPDTLYYLCLGIQQYLMENGRVDNIFCDPYYEKFTDCLDDAVKRFSPIQPNSEQIVTRIQEEHLWESKQLGAYSPFVLLNTLMYFNTKHFNLMTVEEHMQLSFSHIMKHWKRNATSPNTKAVGVKSNNVLLRFYPPPSALAANSKKKKVYEQQEDETNPLRCPVKLYEFYLSKCPESVKTRNDVFYLVPERSCVPDSPVWYSTMSLGNEYLQKMLNRIMVVREIVDI</sequence>
<evidence type="ECO:0000256" key="2">
    <source>
        <dbReference type="ARBA" id="ARBA00022553"/>
    </source>
</evidence>
<dbReference type="FunCoup" id="A0A6P9ABI7">
    <property type="interactions" value="1735"/>
</dbReference>
<feature type="region of interest" description="Disordered" evidence="4">
    <location>
        <begin position="1156"/>
        <end position="1193"/>
    </location>
</feature>
<feature type="domain" description="TRASH" evidence="5">
    <location>
        <begin position="719"/>
        <end position="758"/>
    </location>
</feature>
<feature type="region of interest" description="Disordered" evidence="4">
    <location>
        <begin position="1216"/>
        <end position="1289"/>
    </location>
</feature>
<feature type="compositionally biased region" description="Basic and acidic residues" evidence="4">
    <location>
        <begin position="416"/>
        <end position="426"/>
    </location>
</feature>
<feature type="compositionally biased region" description="Basic residues" evidence="4">
    <location>
        <begin position="1254"/>
        <end position="1264"/>
    </location>
</feature>
<dbReference type="InterPro" id="IPR057926">
    <property type="entry name" value="QRICH1_dom"/>
</dbReference>
<dbReference type="InterPro" id="IPR011017">
    <property type="entry name" value="TRASH_dom"/>
</dbReference>
<feature type="compositionally biased region" description="Polar residues" evidence="4">
    <location>
        <begin position="33"/>
        <end position="42"/>
    </location>
</feature>
<evidence type="ECO:0000313" key="6">
    <source>
        <dbReference type="Proteomes" id="UP000515158"/>
    </source>
</evidence>
<feature type="domain" description="TRASH" evidence="5">
    <location>
        <begin position="854"/>
        <end position="893"/>
    </location>
</feature>
<feature type="region of interest" description="Disordered" evidence="4">
    <location>
        <begin position="1"/>
        <end position="578"/>
    </location>
</feature>
<feature type="compositionally biased region" description="Low complexity" evidence="4">
    <location>
        <begin position="346"/>
        <end position="355"/>
    </location>
</feature>
<feature type="compositionally biased region" description="Polar residues" evidence="4">
    <location>
        <begin position="533"/>
        <end position="547"/>
    </location>
</feature>
<evidence type="ECO:0000313" key="7">
    <source>
        <dbReference type="RefSeq" id="XP_034253351.1"/>
    </source>
</evidence>
<keyword evidence="2" id="KW-0597">Phosphoprotein</keyword>
<dbReference type="GeneID" id="117652502"/>
<feature type="compositionally biased region" description="Basic and acidic residues" evidence="4">
    <location>
        <begin position="62"/>
        <end position="86"/>
    </location>
</feature>
<dbReference type="RefSeq" id="XP_034253351.1">
    <property type="nucleotide sequence ID" value="XM_034397460.1"/>
</dbReference>
<dbReference type="Proteomes" id="UP000515158">
    <property type="component" value="Unplaced"/>
</dbReference>
<dbReference type="Pfam" id="PF25561">
    <property type="entry name" value="QRICH1"/>
    <property type="match status" value="1"/>
</dbReference>
<evidence type="ECO:0000256" key="1">
    <source>
        <dbReference type="ARBA" id="ARBA00022499"/>
    </source>
</evidence>
<evidence type="ECO:0000259" key="5">
    <source>
        <dbReference type="SMART" id="SM00746"/>
    </source>
</evidence>
<feature type="compositionally biased region" description="Basic and acidic residues" evidence="4">
    <location>
        <begin position="224"/>
        <end position="238"/>
    </location>
</feature>
<dbReference type="OrthoDB" id="10025028at2759"/>
<feature type="compositionally biased region" description="Polar residues" evidence="4">
    <location>
        <begin position="1223"/>
        <end position="1236"/>
    </location>
</feature>
<dbReference type="PANTHER" id="PTHR45736">
    <property type="entry name" value="ZINC FINGER MYM-TYPE PROTEIN"/>
    <property type="match status" value="1"/>
</dbReference>
<dbReference type="InParanoid" id="A0A6P9ABI7"/>
<dbReference type="InterPro" id="IPR051284">
    <property type="entry name" value="ZnF_MYMT-QRICH1"/>
</dbReference>
<feature type="compositionally biased region" description="Basic and acidic residues" evidence="4">
    <location>
        <begin position="149"/>
        <end position="159"/>
    </location>
</feature>
<gene>
    <name evidence="7" type="primary">LOC117652502</name>
</gene>
<dbReference type="InterPro" id="IPR021893">
    <property type="entry name" value="ZMYM2-like_C"/>
</dbReference>
<feature type="compositionally biased region" description="Basic and acidic residues" evidence="4">
    <location>
        <begin position="396"/>
        <end position="409"/>
    </location>
</feature>
<proteinExistence type="predicted"/>
<feature type="domain" description="TRASH" evidence="5">
    <location>
        <begin position="761"/>
        <end position="800"/>
    </location>
</feature>